<organism evidence="2">
    <name type="scientific">viral metagenome</name>
    <dbReference type="NCBI Taxonomy" id="1070528"/>
    <lineage>
        <taxon>unclassified sequences</taxon>
        <taxon>metagenomes</taxon>
        <taxon>organismal metagenomes</taxon>
    </lineage>
</organism>
<dbReference type="InterPro" id="IPR046938">
    <property type="entry name" value="DNA_clamp_sf"/>
</dbReference>
<dbReference type="AlphaFoldDB" id="A0A6M3KLN9"/>
<dbReference type="EMBL" id="MT141435">
    <property type="protein sequence ID" value="QJA61250.1"/>
    <property type="molecule type" value="Genomic_DNA"/>
</dbReference>
<reference evidence="2" key="1">
    <citation type="submission" date="2020-03" db="EMBL/GenBank/DDBJ databases">
        <title>The deep terrestrial virosphere.</title>
        <authorList>
            <person name="Holmfeldt K."/>
            <person name="Nilsson E."/>
            <person name="Simone D."/>
            <person name="Lopez-Fernandez M."/>
            <person name="Wu X."/>
            <person name="de Brujin I."/>
            <person name="Lundin D."/>
            <person name="Andersson A."/>
            <person name="Bertilsson S."/>
            <person name="Dopson M."/>
        </authorList>
    </citation>
    <scope>NUCLEOTIDE SEQUENCE</scope>
    <source>
        <strain evidence="2">MM415A00352</strain>
        <strain evidence="1">MM415B00971</strain>
    </source>
</reference>
<dbReference type="Gene3D" id="3.70.10.10">
    <property type="match status" value="1"/>
</dbReference>
<dbReference type="SUPFAM" id="SSF55979">
    <property type="entry name" value="DNA clamp"/>
    <property type="match status" value="1"/>
</dbReference>
<evidence type="ECO:0000313" key="2">
    <source>
        <dbReference type="EMBL" id="QJA82917.1"/>
    </source>
</evidence>
<proteinExistence type="predicted"/>
<evidence type="ECO:0000313" key="1">
    <source>
        <dbReference type="EMBL" id="QJA61250.1"/>
    </source>
</evidence>
<name>A0A6M3KLN9_9ZZZZ</name>
<gene>
    <name evidence="2" type="ORF">MM415A00352_0019</name>
    <name evidence="1" type="ORF">MM415B00971_0009</name>
</gene>
<dbReference type="Gene3D" id="3.10.150.10">
    <property type="entry name" value="DNA Polymerase III, subunit A, domain 2"/>
    <property type="match status" value="1"/>
</dbReference>
<dbReference type="EMBL" id="MT142499">
    <property type="protein sequence ID" value="QJA82917.1"/>
    <property type="molecule type" value="Genomic_DNA"/>
</dbReference>
<protein>
    <recommendedName>
        <fullName evidence="3">DNA polymerase</fullName>
    </recommendedName>
</protein>
<accession>A0A6M3KLN9</accession>
<evidence type="ECO:0008006" key="3">
    <source>
        <dbReference type="Google" id="ProtNLM"/>
    </source>
</evidence>
<sequence>MEIKTSDLKSIINTVKLGLSDKQLVPGMTRFIFTGNDIVTYNGEMCIHYPLTTSFKCSVDATKFSKTVNQINAESLDLSFAEDVLNLKAGRISVKFSIDMQTTIIEEVIAKINEEVNADNEWKEIPTEFTSALSLVSFAASKDKSKQTQCCIHAIDNYLLAADLYMGKVSLYEFKDVFTPFMVNAKTIASLASMEISMMTVTKSWIHFANEYNVIFSLRKIEGNFPYDKIFELINNVEAVNIVLPDELKSAVNMTSIFANEDEPYIDMVITENSITCKSQTDEGSIEYPLDSPYKGELISFSVDTRLISLILGKTDNMGIDIKMRKALFESDNLIYLVTLRRE</sequence>